<dbReference type="Proteomes" id="UP000799757">
    <property type="component" value="Unassembled WGS sequence"/>
</dbReference>
<organism evidence="2 3">
    <name type="scientific">Melanomma pulvis-pyrius CBS 109.77</name>
    <dbReference type="NCBI Taxonomy" id="1314802"/>
    <lineage>
        <taxon>Eukaryota</taxon>
        <taxon>Fungi</taxon>
        <taxon>Dikarya</taxon>
        <taxon>Ascomycota</taxon>
        <taxon>Pezizomycotina</taxon>
        <taxon>Dothideomycetes</taxon>
        <taxon>Pleosporomycetidae</taxon>
        <taxon>Pleosporales</taxon>
        <taxon>Melanommataceae</taxon>
        <taxon>Melanomma</taxon>
    </lineage>
</organism>
<name>A0A6A6WNQ5_9PLEO</name>
<sequence>MPSWLRIYEAFFIWGEGLSSCRAISLSLLHCIFVSWLVLLWLLASLFVPGLAGSSFFAHTPSSIGILSPFSWAFSRLALMLGRKGRVGGQGVMVGLGTGQTWIPRPS</sequence>
<feature type="transmembrane region" description="Helical" evidence="1">
    <location>
        <begin position="21"/>
        <end position="44"/>
    </location>
</feature>
<gene>
    <name evidence="2" type="ORF">K505DRAFT_15576</name>
</gene>
<evidence type="ECO:0000313" key="3">
    <source>
        <dbReference type="Proteomes" id="UP000799757"/>
    </source>
</evidence>
<dbReference type="AlphaFoldDB" id="A0A6A6WNQ5"/>
<protein>
    <submittedName>
        <fullName evidence="2">Uncharacterized protein</fullName>
    </submittedName>
</protein>
<keyword evidence="1" id="KW-0812">Transmembrane</keyword>
<accession>A0A6A6WNQ5</accession>
<keyword evidence="3" id="KW-1185">Reference proteome</keyword>
<reference evidence="2" key="1">
    <citation type="journal article" date="2020" name="Stud. Mycol.">
        <title>101 Dothideomycetes genomes: a test case for predicting lifestyles and emergence of pathogens.</title>
        <authorList>
            <person name="Haridas S."/>
            <person name="Albert R."/>
            <person name="Binder M."/>
            <person name="Bloem J."/>
            <person name="Labutti K."/>
            <person name="Salamov A."/>
            <person name="Andreopoulos B."/>
            <person name="Baker S."/>
            <person name="Barry K."/>
            <person name="Bills G."/>
            <person name="Bluhm B."/>
            <person name="Cannon C."/>
            <person name="Castanera R."/>
            <person name="Culley D."/>
            <person name="Daum C."/>
            <person name="Ezra D."/>
            <person name="Gonzalez J."/>
            <person name="Henrissat B."/>
            <person name="Kuo A."/>
            <person name="Liang C."/>
            <person name="Lipzen A."/>
            <person name="Lutzoni F."/>
            <person name="Magnuson J."/>
            <person name="Mondo S."/>
            <person name="Nolan M."/>
            <person name="Ohm R."/>
            <person name="Pangilinan J."/>
            <person name="Park H.-J."/>
            <person name="Ramirez L."/>
            <person name="Alfaro M."/>
            <person name="Sun H."/>
            <person name="Tritt A."/>
            <person name="Yoshinaga Y."/>
            <person name="Zwiers L.-H."/>
            <person name="Turgeon B."/>
            <person name="Goodwin S."/>
            <person name="Spatafora J."/>
            <person name="Crous P."/>
            <person name="Grigoriev I."/>
        </authorList>
    </citation>
    <scope>NUCLEOTIDE SEQUENCE</scope>
    <source>
        <strain evidence="2">CBS 109.77</strain>
    </source>
</reference>
<dbReference type="EMBL" id="MU003012">
    <property type="protein sequence ID" value="KAF2785477.1"/>
    <property type="molecule type" value="Genomic_DNA"/>
</dbReference>
<keyword evidence="1" id="KW-0472">Membrane</keyword>
<evidence type="ECO:0000313" key="2">
    <source>
        <dbReference type="EMBL" id="KAF2785477.1"/>
    </source>
</evidence>
<keyword evidence="1" id="KW-1133">Transmembrane helix</keyword>
<feature type="transmembrane region" description="Helical" evidence="1">
    <location>
        <begin position="56"/>
        <end position="74"/>
    </location>
</feature>
<proteinExistence type="predicted"/>
<evidence type="ECO:0000256" key="1">
    <source>
        <dbReference type="SAM" id="Phobius"/>
    </source>
</evidence>